<protein>
    <submittedName>
        <fullName evidence="1">Uncharacterized protein</fullName>
    </submittedName>
</protein>
<dbReference type="EMBL" id="CM042050">
    <property type="protein sequence ID" value="KAI3735905.1"/>
    <property type="molecule type" value="Genomic_DNA"/>
</dbReference>
<name>A0ACB9CNW4_ARCLA</name>
<dbReference type="Proteomes" id="UP001055879">
    <property type="component" value="Linkage Group LG04"/>
</dbReference>
<comment type="caution">
    <text evidence="1">The sequence shown here is derived from an EMBL/GenBank/DDBJ whole genome shotgun (WGS) entry which is preliminary data.</text>
</comment>
<reference evidence="1 2" key="2">
    <citation type="journal article" date="2022" name="Mol. Ecol. Resour.">
        <title>The genomes of chicory, endive, great burdock and yacon provide insights into Asteraceae paleo-polyploidization history and plant inulin production.</title>
        <authorList>
            <person name="Fan W."/>
            <person name="Wang S."/>
            <person name="Wang H."/>
            <person name="Wang A."/>
            <person name="Jiang F."/>
            <person name="Liu H."/>
            <person name="Zhao H."/>
            <person name="Xu D."/>
            <person name="Zhang Y."/>
        </authorList>
    </citation>
    <scope>NUCLEOTIDE SEQUENCE [LARGE SCALE GENOMIC DNA]</scope>
    <source>
        <strain evidence="2">cv. Niubang</strain>
    </source>
</reference>
<keyword evidence="2" id="KW-1185">Reference proteome</keyword>
<evidence type="ECO:0000313" key="2">
    <source>
        <dbReference type="Proteomes" id="UP001055879"/>
    </source>
</evidence>
<gene>
    <name evidence="1" type="ORF">L6452_15430</name>
</gene>
<evidence type="ECO:0000313" key="1">
    <source>
        <dbReference type="EMBL" id="KAI3735905.1"/>
    </source>
</evidence>
<organism evidence="1 2">
    <name type="scientific">Arctium lappa</name>
    <name type="common">Greater burdock</name>
    <name type="synonym">Lappa major</name>
    <dbReference type="NCBI Taxonomy" id="4217"/>
    <lineage>
        <taxon>Eukaryota</taxon>
        <taxon>Viridiplantae</taxon>
        <taxon>Streptophyta</taxon>
        <taxon>Embryophyta</taxon>
        <taxon>Tracheophyta</taxon>
        <taxon>Spermatophyta</taxon>
        <taxon>Magnoliopsida</taxon>
        <taxon>eudicotyledons</taxon>
        <taxon>Gunneridae</taxon>
        <taxon>Pentapetalae</taxon>
        <taxon>asterids</taxon>
        <taxon>campanulids</taxon>
        <taxon>Asterales</taxon>
        <taxon>Asteraceae</taxon>
        <taxon>Carduoideae</taxon>
        <taxon>Cardueae</taxon>
        <taxon>Arctiinae</taxon>
        <taxon>Arctium</taxon>
    </lineage>
</organism>
<accession>A0ACB9CNW4</accession>
<sequence>MVVVRGFGIDAKKKTRRRRTLPCDEDITMTTRLRRPLSLNFAPAGKNRGGAGDGVRRRQQKEGGREGFSAMEARGRERKDLLAFEEIFEVNLALGIKKGNKQIGFWKYKKFRLVAAYHKQKLEEQWRYRDGPGTVVEHGRWNSQDWRRANSKDKSDSNADTITYGGGGCVAGCGAGCGG</sequence>
<proteinExistence type="predicted"/>
<reference evidence="2" key="1">
    <citation type="journal article" date="2022" name="Mol. Ecol. Resour.">
        <title>The genomes of chicory, endive, great burdock and yacon provide insights into Asteraceae palaeo-polyploidization history and plant inulin production.</title>
        <authorList>
            <person name="Fan W."/>
            <person name="Wang S."/>
            <person name="Wang H."/>
            <person name="Wang A."/>
            <person name="Jiang F."/>
            <person name="Liu H."/>
            <person name="Zhao H."/>
            <person name="Xu D."/>
            <person name="Zhang Y."/>
        </authorList>
    </citation>
    <scope>NUCLEOTIDE SEQUENCE [LARGE SCALE GENOMIC DNA]</scope>
    <source>
        <strain evidence="2">cv. Niubang</strain>
    </source>
</reference>